<evidence type="ECO:0000259" key="7">
    <source>
        <dbReference type="Pfam" id="PF00892"/>
    </source>
</evidence>
<keyword evidence="5 6" id="KW-0472">Membrane</keyword>
<evidence type="ECO:0000256" key="1">
    <source>
        <dbReference type="ARBA" id="ARBA00004141"/>
    </source>
</evidence>
<dbReference type="InterPro" id="IPR000620">
    <property type="entry name" value="EamA_dom"/>
</dbReference>
<dbReference type="AlphaFoldDB" id="A0A4R3MCN3"/>
<evidence type="ECO:0000313" key="8">
    <source>
        <dbReference type="EMBL" id="TCT10009.1"/>
    </source>
</evidence>
<evidence type="ECO:0000313" key="9">
    <source>
        <dbReference type="Proteomes" id="UP000295678"/>
    </source>
</evidence>
<keyword evidence="3 6" id="KW-0812">Transmembrane</keyword>
<feature type="transmembrane region" description="Helical" evidence="6">
    <location>
        <begin position="219"/>
        <end position="238"/>
    </location>
</feature>
<feature type="transmembrane region" description="Helical" evidence="6">
    <location>
        <begin position="103"/>
        <end position="124"/>
    </location>
</feature>
<dbReference type="SUPFAM" id="SSF103481">
    <property type="entry name" value="Multidrug resistance efflux transporter EmrE"/>
    <property type="match status" value="2"/>
</dbReference>
<evidence type="ECO:0000256" key="5">
    <source>
        <dbReference type="ARBA" id="ARBA00023136"/>
    </source>
</evidence>
<organism evidence="8 9">
    <name type="scientific">Tepidamorphus gemmatus</name>
    <dbReference type="NCBI Taxonomy" id="747076"/>
    <lineage>
        <taxon>Bacteria</taxon>
        <taxon>Pseudomonadati</taxon>
        <taxon>Pseudomonadota</taxon>
        <taxon>Alphaproteobacteria</taxon>
        <taxon>Hyphomicrobiales</taxon>
        <taxon>Tepidamorphaceae</taxon>
        <taxon>Tepidamorphus</taxon>
    </lineage>
</organism>
<comment type="similarity">
    <text evidence="2">Belongs to the drug/metabolite transporter (DMT) superfamily. 10 TMS drug/metabolite exporter (DME) (TC 2.A.7.3) family.</text>
</comment>
<dbReference type="PANTHER" id="PTHR22911">
    <property type="entry name" value="ACYL-MALONYL CONDENSING ENZYME-RELATED"/>
    <property type="match status" value="1"/>
</dbReference>
<keyword evidence="9" id="KW-1185">Reference proteome</keyword>
<feature type="transmembrane region" description="Helical" evidence="6">
    <location>
        <begin position="76"/>
        <end position="97"/>
    </location>
</feature>
<feature type="transmembrane region" description="Helical" evidence="6">
    <location>
        <begin position="43"/>
        <end position="64"/>
    </location>
</feature>
<dbReference type="RefSeq" id="WP_165926881.1">
    <property type="nucleotide sequence ID" value="NZ_SMAK01000006.1"/>
</dbReference>
<feature type="transmembrane region" description="Helical" evidence="6">
    <location>
        <begin position="250"/>
        <end position="267"/>
    </location>
</feature>
<evidence type="ECO:0000256" key="4">
    <source>
        <dbReference type="ARBA" id="ARBA00022989"/>
    </source>
</evidence>
<feature type="transmembrane region" description="Helical" evidence="6">
    <location>
        <begin position="191"/>
        <end position="213"/>
    </location>
</feature>
<gene>
    <name evidence="8" type="ORF">EDC22_106204</name>
</gene>
<dbReference type="Pfam" id="PF00892">
    <property type="entry name" value="EamA"/>
    <property type="match status" value="2"/>
</dbReference>
<feature type="transmembrane region" description="Helical" evidence="6">
    <location>
        <begin position="131"/>
        <end position="149"/>
    </location>
</feature>
<evidence type="ECO:0000256" key="2">
    <source>
        <dbReference type="ARBA" id="ARBA00009853"/>
    </source>
</evidence>
<feature type="domain" description="EamA" evidence="7">
    <location>
        <begin position="163"/>
        <end position="289"/>
    </location>
</feature>
<protein>
    <submittedName>
        <fullName evidence="8">S-adenosylmethionine uptake transporter</fullName>
    </submittedName>
</protein>
<feature type="transmembrane region" description="Helical" evidence="6">
    <location>
        <begin position="273"/>
        <end position="290"/>
    </location>
</feature>
<proteinExistence type="inferred from homology"/>
<accession>A0A4R3MCN3</accession>
<evidence type="ECO:0000256" key="6">
    <source>
        <dbReference type="SAM" id="Phobius"/>
    </source>
</evidence>
<comment type="caution">
    <text evidence="8">The sequence shown here is derived from an EMBL/GenBank/DDBJ whole genome shotgun (WGS) entry which is preliminary data.</text>
</comment>
<name>A0A4R3MCN3_9HYPH</name>
<keyword evidence="4 6" id="KW-1133">Transmembrane helix</keyword>
<dbReference type="EMBL" id="SMAK01000006">
    <property type="protein sequence ID" value="TCT10009.1"/>
    <property type="molecule type" value="Genomic_DNA"/>
</dbReference>
<reference evidence="8 9" key="1">
    <citation type="submission" date="2019-03" db="EMBL/GenBank/DDBJ databases">
        <title>Genomic Encyclopedia of Type Strains, Phase IV (KMG-IV): sequencing the most valuable type-strain genomes for metagenomic binning, comparative biology and taxonomic classification.</title>
        <authorList>
            <person name="Goeker M."/>
        </authorList>
    </citation>
    <scope>NUCLEOTIDE SEQUENCE [LARGE SCALE GENOMIC DNA]</scope>
    <source>
        <strain evidence="8 9">DSM 19345</strain>
    </source>
</reference>
<feature type="domain" description="EamA" evidence="7">
    <location>
        <begin position="19"/>
        <end position="147"/>
    </location>
</feature>
<dbReference type="GO" id="GO:0016020">
    <property type="term" value="C:membrane"/>
    <property type="evidence" value="ECO:0007669"/>
    <property type="project" value="UniProtKB-SubCell"/>
</dbReference>
<sequence>MADAAGRSAVVETFARPALVVALSIAVLSSMDALIKSFGPQVAILQLVWLRYAAGAAFGLVIYLATGPHRITRRSLTANGLRALVMLVAAGSFFYAITRMPLVEAVTLSFTAPIFMVLIARLVLGEPITRRALLAVAIGFAGVIVVVWGGGSTDSGLTPDGTAAALLSALAYAFGIILLRKHSAHDAIPVLVFLQAALSVLVMTPVGIATWTPVPLDDWMKYVVIGFLGTVGHLLMAWGFSRAPAGELAPIEYTNLLWASLFGLVFFHETPALTTYAGAALIVIACFTASRRNRLPRRLTDASP</sequence>
<comment type="subcellular location">
    <subcellularLocation>
        <location evidence="1">Membrane</location>
        <topology evidence="1">Multi-pass membrane protein</topology>
    </subcellularLocation>
</comment>
<dbReference type="PANTHER" id="PTHR22911:SF6">
    <property type="entry name" value="SOLUTE CARRIER FAMILY 35 MEMBER G1"/>
    <property type="match status" value="1"/>
</dbReference>
<dbReference type="InterPro" id="IPR037185">
    <property type="entry name" value="EmrE-like"/>
</dbReference>
<evidence type="ECO:0000256" key="3">
    <source>
        <dbReference type="ARBA" id="ARBA00022692"/>
    </source>
</evidence>
<dbReference type="Proteomes" id="UP000295678">
    <property type="component" value="Unassembled WGS sequence"/>
</dbReference>
<feature type="transmembrane region" description="Helical" evidence="6">
    <location>
        <begin position="161"/>
        <end position="179"/>
    </location>
</feature>